<accession>A0ABY5W6Q9</accession>
<feature type="transmembrane region" description="Helical" evidence="8">
    <location>
        <begin position="406"/>
        <end position="432"/>
    </location>
</feature>
<feature type="transmembrane region" description="Helical" evidence="8">
    <location>
        <begin position="151"/>
        <end position="174"/>
    </location>
</feature>
<evidence type="ECO:0000256" key="3">
    <source>
        <dbReference type="ARBA" id="ARBA00022475"/>
    </source>
</evidence>
<keyword evidence="5 8" id="KW-1133">Transmembrane helix</keyword>
<feature type="region of interest" description="Disordered" evidence="7">
    <location>
        <begin position="480"/>
        <end position="507"/>
    </location>
</feature>
<feature type="transmembrane region" description="Helical" evidence="8">
    <location>
        <begin position="343"/>
        <end position="360"/>
    </location>
</feature>
<feature type="transmembrane region" description="Helical" evidence="8">
    <location>
        <begin position="452"/>
        <end position="475"/>
    </location>
</feature>
<evidence type="ECO:0000256" key="8">
    <source>
        <dbReference type="SAM" id="Phobius"/>
    </source>
</evidence>
<feature type="transmembrane region" description="Helical" evidence="8">
    <location>
        <begin position="372"/>
        <end position="394"/>
    </location>
</feature>
<dbReference type="SUPFAM" id="SSF103473">
    <property type="entry name" value="MFS general substrate transporter"/>
    <property type="match status" value="2"/>
</dbReference>
<evidence type="ECO:0000313" key="11">
    <source>
        <dbReference type="Proteomes" id="UP001059617"/>
    </source>
</evidence>
<feature type="transmembrane region" description="Helical" evidence="8">
    <location>
        <begin position="280"/>
        <end position="303"/>
    </location>
</feature>
<dbReference type="PROSITE" id="PS51257">
    <property type="entry name" value="PROKAR_LIPOPROTEIN"/>
    <property type="match status" value="1"/>
</dbReference>
<feature type="transmembrane region" description="Helical" evidence="8">
    <location>
        <begin position="92"/>
        <end position="111"/>
    </location>
</feature>
<evidence type="ECO:0000256" key="4">
    <source>
        <dbReference type="ARBA" id="ARBA00022692"/>
    </source>
</evidence>
<reference evidence="10" key="2">
    <citation type="submission" date="2022-09" db="EMBL/GenBank/DDBJ databases">
        <title>Biosynthetic gene clusters of Dactylosporangioum fulvum.</title>
        <authorList>
            <person name="Caradec T."/>
        </authorList>
    </citation>
    <scope>NUCLEOTIDE SEQUENCE</scope>
    <source>
        <strain evidence="10">NRRL B-16292</strain>
    </source>
</reference>
<dbReference type="PANTHER" id="PTHR42718">
    <property type="entry name" value="MAJOR FACILITATOR SUPERFAMILY MULTIDRUG TRANSPORTER MFSC"/>
    <property type="match status" value="1"/>
</dbReference>
<feature type="transmembrane region" description="Helical" evidence="8">
    <location>
        <begin position="242"/>
        <end position="259"/>
    </location>
</feature>
<dbReference type="Proteomes" id="UP001059617">
    <property type="component" value="Chromosome"/>
</dbReference>
<feature type="transmembrane region" description="Helical" evidence="8">
    <location>
        <begin position="22"/>
        <end position="48"/>
    </location>
</feature>
<feature type="transmembrane region" description="Helical" evidence="8">
    <location>
        <begin position="60"/>
        <end position="80"/>
    </location>
</feature>
<dbReference type="PANTHER" id="PTHR42718:SF46">
    <property type="entry name" value="BLR6921 PROTEIN"/>
    <property type="match status" value="1"/>
</dbReference>
<dbReference type="EMBL" id="CP073720">
    <property type="protein sequence ID" value="UWP85690.1"/>
    <property type="molecule type" value="Genomic_DNA"/>
</dbReference>
<reference evidence="10" key="1">
    <citation type="submission" date="2021-04" db="EMBL/GenBank/DDBJ databases">
        <authorList>
            <person name="Hartkoorn R.C."/>
            <person name="Beaudoing E."/>
            <person name="Hot D."/>
        </authorList>
    </citation>
    <scope>NUCLEOTIDE SEQUENCE</scope>
    <source>
        <strain evidence="10">NRRL B-16292</strain>
    </source>
</reference>
<feature type="transmembrane region" description="Helical" evidence="8">
    <location>
        <begin position="212"/>
        <end position="230"/>
    </location>
</feature>
<dbReference type="Gene3D" id="1.20.1720.10">
    <property type="entry name" value="Multidrug resistance protein D"/>
    <property type="match status" value="1"/>
</dbReference>
<feature type="transmembrane region" description="Helical" evidence="8">
    <location>
        <begin position="117"/>
        <end position="139"/>
    </location>
</feature>
<sequence length="507" mass="51357">MSSAPHRPAGTGPEPAPAGGRAAALTLTILVSCELMLMLDATIINVALPVIRDGLGFSTAGLSWVVNAFLLAFGGLLLLGGRAGDILGRRRVFVAGIALFTVGSLLGGLAQTGEWLVAMRALQGIGAAAAGPSTLALLITNFQGPAQTRALGIYSSMTASAMTLGLILGGILVTLTSWRWVLLVNVPIGLLVVLCTPRYVAEAPRHPGRFDLLGAVTSAAGAVGVVYGLVRTADHGWRDWLALSGLGAGVLLLVAFVLVERAASQPIMPLALFADRSRAGAYLSLLLIPMVTLSMQFLLIQFLQEVSGFNPLQAGLAFLPMAAGMLLTATAAAKVLGRFGAKATAAAGVVLLLAATGWLTQISATTGYFTGVFGPLLLAGAGLGLVTVPLNVTLMSTVAPQDSGAAAGLLQALMMSGATLGVAILSTVYASVLNGTAQTPGTAPAAETIADGMRSGFLTSTGIAVLALLTVLLAIGSRTHNPPAPTTEATPTTADPPELTASKVDGR</sequence>
<dbReference type="CDD" id="cd17321">
    <property type="entry name" value="MFS_MMR_MDR_like"/>
    <property type="match status" value="1"/>
</dbReference>
<evidence type="ECO:0000313" key="10">
    <source>
        <dbReference type="EMBL" id="UWP85690.1"/>
    </source>
</evidence>
<evidence type="ECO:0000256" key="7">
    <source>
        <dbReference type="SAM" id="MobiDB-lite"/>
    </source>
</evidence>
<feature type="transmembrane region" description="Helical" evidence="8">
    <location>
        <begin position="315"/>
        <end position="336"/>
    </location>
</feature>
<evidence type="ECO:0000256" key="6">
    <source>
        <dbReference type="ARBA" id="ARBA00023136"/>
    </source>
</evidence>
<evidence type="ECO:0000256" key="1">
    <source>
        <dbReference type="ARBA" id="ARBA00004651"/>
    </source>
</evidence>
<feature type="domain" description="Major facilitator superfamily (MFS) profile" evidence="9">
    <location>
        <begin position="26"/>
        <end position="479"/>
    </location>
</feature>
<dbReference type="RefSeq" id="WP_259863875.1">
    <property type="nucleotide sequence ID" value="NZ_BAAAST010000171.1"/>
</dbReference>
<dbReference type="Gene3D" id="1.20.1250.20">
    <property type="entry name" value="MFS general substrate transporter like domains"/>
    <property type="match status" value="1"/>
</dbReference>
<comment type="subcellular location">
    <subcellularLocation>
        <location evidence="1">Cell membrane</location>
        <topology evidence="1">Multi-pass membrane protein</topology>
    </subcellularLocation>
</comment>
<evidence type="ECO:0000256" key="2">
    <source>
        <dbReference type="ARBA" id="ARBA00022448"/>
    </source>
</evidence>
<dbReference type="InterPro" id="IPR036259">
    <property type="entry name" value="MFS_trans_sf"/>
</dbReference>
<evidence type="ECO:0000259" key="9">
    <source>
        <dbReference type="PROSITE" id="PS50850"/>
    </source>
</evidence>
<keyword evidence="4 8" id="KW-0812">Transmembrane</keyword>
<dbReference type="PROSITE" id="PS50850">
    <property type="entry name" value="MFS"/>
    <property type="match status" value="1"/>
</dbReference>
<keyword evidence="11" id="KW-1185">Reference proteome</keyword>
<organism evidence="10 11">
    <name type="scientific">Dactylosporangium fulvum</name>
    <dbReference type="NCBI Taxonomy" id="53359"/>
    <lineage>
        <taxon>Bacteria</taxon>
        <taxon>Bacillati</taxon>
        <taxon>Actinomycetota</taxon>
        <taxon>Actinomycetes</taxon>
        <taxon>Micromonosporales</taxon>
        <taxon>Micromonosporaceae</taxon>
        <taxon>Dactylosporangium</taxon>
    </lineage>
</organism>
<proteinExistence type="predicted"/>
<gene>
    <name evidence="10" type="ORF">Dfulv_16185</name>
</gene>
<dbReference type="Pfam" id="PF07690">
    <property type="entry name" value="MFS_1"/>
    <property type="match status" value="1"/>
</dbReference>
<evidence type="ECO:0000256" key="5">
    <source>
        <dbReference type="ARBA" id="ARBA00022989"/>
    </source>
</evidence>
<name>A0ABY5W6Q9_9ACTN</name>
<protein>
    <submittedName>
        <fullName evidence="10">MFS transporter</fullName>
    </submittedName>
</protein>
<keyword evidence="3" id="KW-1003">Cell membrane</keyword>
<feature type="transmembrane region" description="Helical" evidence="8">
    <location>
        <begin position="180"/>
        <end position="200"/>
    </location>
</feature>
<feature type="compositionally biased region" description="Low complexity" evidence="7">
    <location>
        <begin position="486"/>
        <end position="501"/>
    </location>
</feature>
<dbReference type="InterPro" id="IPR011701">
    <property type="entry name" value="MFS"/>
</dbReference>
<dbReference type="InterPro" id="IPR020846">
    <property type="entry name" value="MFS_dom"/>
</dbReference>
<keyword evidence="6 8" id="KW-0472">Membrane</keyword>
<keyword evidence="2" id="KW-0813">Transport</keyword>